<evidence type="ECO:0000313" key="2">
    <source>
        <dbReference type="EMBL" id="KAF9813702.1"/>
    </source>
</evidence>
<evidence type="ECO:0000313" key="3">
    <source>
        <dbReference type="Proteomes" id="UP000639403"/>
    </source>
</evidence>
<keyword evidence="1" id="KW-0812">Transmembrane</keyword>
<comment type="caution">
    <text evidence="2">The sequence shown here is derived from an EMBL/GenBank/DDBJ whole genome shotgun (WGS) entry which is preliminary data.</text>
</comment>
<name>A0A8H7P2B0_9APHY</name>
<dbReference type="Proteomes" id="UP000639403">
    <property type="component" value="Unassembled WGS sequence"/>
</dbReference>
<proteinExistence type="predicted"/>
<gene>
    <name evidence="2" type="ORF">IEO21_05418</name>
</gene>
<evidence type="ECO:0000256" key="1">
    <source>
        <dbReference type="SAM" id="Phobius"/>
    </source>
</evidence>
<reference evidence="2" key="2">
    <citation type="journal article" name="Front. Microbiol.">
        <title>Degradative Capacity of Two Strains of Rhodonia placenta: From Phenotype to Genotype.</title>
        <authorList>
            <person name="Kolle M."/>
            <person name="Horta M.A.C."/>
            <person name="Nowrousian M."/>
            <person name="Ohm R.A."/>
            <person name="Benz J.P."/>
            <person name="Pilgard A."/>
        </authorList>
    </citation>
    <scope>NUCLEOTIDE SEQUENCE</scope>
    <source>
        <strain evidence="2">FPRL280</strain>
    </source>
</reference>
<protein>
    <submittedName>
        <fullName evidence="2">Uncharacterized protein</fullName>
    </submittedName>
</protein>
<keyword evidence="1" id="KW-0472">Membrane</keyword>
<keyword evidence="1" id="KW-1133">Transmembrane helix</keyword>
<feature type="transmembrane region" description="Helical" evidence="1">
    <location>
        <begin position="23"/>
        <end position="46"/>
    </location>
</feature>
<accession>A0A8H7P2B0</accession>
<dbReference type="AlphaFoldDB" id="A0A8H7P2B0"/>
<reference evidence="2" key="1">
    <citation type="submission" date="2020-11" db="EMBL/GenBank/DDBJ databases">
        <authorList>
            <person name="Koelle M."/>
            <person name="Horta M.A.C."/>
            <person name="Nowrousian M."/>
            <person name="Ohm R.A."/>
            <person name="Benz P."/>
            <person name="Pilgard A."/>
        </authorList>
    </citation>
    <scope>NUCLEOTIDE SEQUENCE</scope>
    <source>
        <strain evidence="2">FPRL280</strain>
    </source>
</reference>
<dbReference type="EMBL" id="JADOXO010000098">
    <property type="protein sequence ID" value="KAF9813702.1"/>
    <property type="molecule type" value="Genomic_DNA"/>
</dbReference>
<organism evidence="2 3">
    <name type="scientific">Rhodonia placenta</name>
    <dbReference type="NCBI Taxonomy" id="104341"/>
    <lineage>
        <taxon>Eukaryota</taxon>
        <taxon>Fungi</taxon>
        <taxon>Dikarya</taxon>
        <taxon>Basidiomycota</taxon>
        <taxon>Agaricomycotina</taxon>
        <taxon>Agaricomycetes</taxon>
        <taxon>Polyporales</taxon>
        <taxon>Adustoporiaceae</taxon>
        <taxon>Rhodonia</taxon>
    </lineage>
</organism>
<sequence>MDGICKKYRERELVTSLFVQSTIAFNPITMFCTFVLSIIIVASAAAPGMAIPISASDASVFARVNHGLEAFHINLTSLGHDAEKAVGGLLQFAPDLLHSLSHGHSDPDTADAADALGDLGEDAAGLAELLVRVAPSSEAVHFNQTMTGHEIERATGDVPALPPTVLTWLRGGAEEERYVKTRRELVNKMVRRGVLDKLD</sequence>